<keyword evidence="3" id="KW-1185">Reference proteome</keyword>
<dbReference type="AlphaFoldDB" id="L8G986"/>
<dbReference type="InParanoid" id="L8G986"/>
<evidence type="ECO:0000313" key="3">
    <source>
        <dbReference type="Proteomes" id="UP000011064"/>
    </source>
</evidence>
<dbReference type="VEuPathDB" id="FungiDB:GMDG_08678"/>
<protein>
    <submittedName>
        <fullName evidence="2">Uncharacterized protein</fullName>
    </submittedName>
</protein>
<name>L8G986_PSED2</name>
<dbReference type="STRING" id="658429.L8G986"/>
<feature type="compositionally biased region" description="Acidic residues" evidence="1">
    <location>
        <begin position="1"/>
        <end position="14"/>
    </location>
</feature>
<gene>
    <name evidence="2" type="ORF">GMDG_08678</name>
</gene>
<feature type="region of interest" description="Disordered" evidence="1">
    <location>
        <begin position="1"/>
        <end position="29"/>
    </location>
</feature>
<accession>L8G986</accession>
<evidence type="ECO:0000313" key="2">
    <source>
        <dbReference type="EMBL" id="ELR09203.1"/>
    </source>
</evidence>
<dbReference type="HOGENOM" id="CLU_787836_0_0_1"/>
<evidence type="ECO:0000256" key="1">
    <source>
        <dbReference type="SAM" id="MobiDB-lite"/>
    </source>
</evidence>
<dbReference type="Proteomes" id="UP000011064">
    <property type="component" value="Unassembled WGS sequence"/>
</dbReference>
<organism evidence="2 3">
    <name type="scientific">Pseudogymnoascus destructans (strain ATCC MYA-4855 / 20631-21)</name>
    <name type="common">Bat white-nose syndrome fungus</name>
    <name type="synonym">Geomyces destructans</name>
    <dbReference type="NCBI Taxonomy" id="658429"/>
    <lineage>
        <taxon>Eukaryota</taxon>
        <taxon>Fungi</taxon>
        <taxon>Dikarya</taxon>
        <taxon>Ascomycota</taxon>
        <taxon>Pezizomycotina</taxon>
        <taxon>Leotiomycetes</taxon>
        <taxon>Thelebolales</taxon>
        <taxon>Thelebolaceae</taxon>
        <taxon>Pseudogymnoascus</taxon>
    </lineage>
</organism>
<dbReference type="EMBL" id="GL573798">
    <property type="protein sequence ID" value="ELR09203.1"/>
    <property type="molecule type" value="Genomic_DNA"/>
</dbReference>
<reference evidence="3" key="1">
    <citation type="submission" date="2010-09" db="EMBL/GenBank/DDBJ databases">
        <title>The genome sequence of Geomyces destructans 20631-21.</title>
        <authorList>
            <consortium name="The Broad Institute Genome Sequencing Platform"/>
            <person name="Cuomo C.A."/>
            <person name="Blehert D.S."/>
            <person name="Lorch J.M."/>
            <person name="Young S.K."/>
            <person name="Zeng Q."/>
            <person name="Gargeya S."/>
            <person name="Fitzgerald M."/>
            <person name="Haas B."/>
            <person name="Abouelleil A."/>
            <person name="Alvarado L."/>
            <person name="Arachchi H.M."/>
            <person name="Berlin A."/>
            <person name="Brown A."/>
            <person name="Chapman S.B."/>
            <person name="Chen Z."/>
            <person name="Dunbar C."/>
            <person name="Freedman E."/>
            <person name="Gearin G."/>
            <person name="Gellesch M."/>
            <person name="Goldberg J."/>
            <person name="Griggs A."/>
            <person name="Gujja S."/>
            <person name="Heiman D."/>
            <person name="Howarth C."/>
            <person name="Larson L."/>
            <person name="Lui A."/>
            <person name="MacDonald P.J.P."/>
            <person name="Montmayeur A."/>
            <person name="Murphy C."/>
            <person name="Neiman D."/>
            <person name="Pearson M."/>
            <person name="Priest M."/>
            <person name="Roberts A."/>
            <person name="Saif S."/>
            <person name="Shea T."/>
            <person name="Shenoy N."/>
            <person name="Sisk P."/>
            <person name="Stolte C."/>
            <person name="Sykes S."/>
            <person name="Wortman J."/>
            <person name="Nusbaum C."/>
            <person name="Birren B."/>
        </authorList>
    </citation>
    <scope>NUCLEOTIDE SEQUENCE [LARGE SCALE GENOMIC DNA]</scope>
    <source>
        <strain evidence="3">ATCC MYA-4855 / 20631-21</strain>
    </source>
</reference>
<proteinExistence type="predicted"/>
<sequence>MINGDASDDYDNDYDTIGSNSDSDIDMPLPQPQDLQEITEKAIKDLSGHIPVDDPATARNDVFVLEIPTEDFLPDDLRMPPPPVPATAEHASILSEDDSELVQHNRSSQPFSPYLAFMAMWAEKYNLSRQAYQDLNEGLPLGQDLNIKAVELPRDVTTLKKQFMAQLPLLPLWHKMVDLNQEKLPTMTPAEKTGPRKDRQADAHWFDVATLVTAILSAEDLHKDFWKGLGAFKDEKEDGAKGAKDKEKAKEKPKIDPVTGKEFVECMRRIQYNLAYLAAIADRSHKPSSQIPPHPAVISAPSLTPLPKPAAIPQCSNQVYDVVKWFRQVATNVESENSGRITRSMLGSLEKT</sequence>